<organism evidence="1">
    <name type="scientific">Siphoviridae sp. ctjBn3</name>
    <dbReference type="NCBI Taxonomy" id="2825630"/>
    <lineage>
        <taxon>Viruses</taxon>
        <taxon>Duplodnaviria</taxon>
        <taxon>Heunggongvirae</taxon>
        <taxon>Uroviricota</taxon>
        <taxon>Caudoviricetes</taxon>
    </lineage>
</organism>
<evidence type="ECO:0000313" key="1">
    <source>
        <dbReference type="EMBL" id="DAE07782.1"/>
    </source>
</evidence>
<proteinExistence type="predicted"/>
<dbReference type="EMBL" id="BK015456">
    <property type="protein sequence ID" value="DAE07782.1"/>
    <property type="molecule type" value="Genomic_DNA"/>
</dbReference>
<sequence>MTLHSIIFAFYNVLWYTERSRRLIAPSGS</sequence>
<reference evidence="1" key="1">
    <citation type="journal article" date="2021" name="Proc. Natl. Acad. Sci. U.S.A.">
        <title>A Catalog of Tens of Thousands of Viruses from Human Metagenomes Reveals Hidden Associations with Chronic Diseases.</title>
        <authorList>
            <person name="Tisza M.J."/>
            <person name="Buck C.B."/>
        </authorList>
    </citation>
    <scope>NUCLEOTIDE SEQUENCE</scope>
    <source>
        <strain evidence="1">CtjBn3</strain>
    </source>
</reference>
<name>A0A8S5PL39_9CAUD</name>
<protein>
    <submittedName>
        <fullName evidence="1">Uncharacterized protein</fullName>
    </submittedName>
</protein>
<accession>A0A8S5PL39</accession>